<dbReference type="AlphaFoldDB" id="A0A1H9I032"/>
<proteinExistence type="predicted"/>
<keyword evidence="1" id="KW-0472">Membrane</keyword>
<evidence type="ECO:0000313" key="2">
    <source>
        <dbReference type="EMBL" id="SEQ67908.1"/>
    </source>
</evidence>
<dbReference type="STRING" id="137733.SAMN05421767_10411"/>
<keyword evidence="3" id="KW-1185">Reference proteome</keyword>
<accession>A0A1H9I032</accession>
<dbReference type="EMBL" id="FOGF01000004">
    <property type="protein sequence ID" value="SEQ67908.1"/>
    <property type="molecule type" value="Genomic_DNA"/>
</dbReference>
<dbReference type="InterPro" id="IPR020275">
    <property type="entry name" value="DUF5592"/>
</dbReference>
<evidence type="ECO:0008006" key="4">
    <source>
        <dbReference type="Google" id="ProtNLM"/>
    </source>
</evidence>
<gene>
    <name evidence="2" type="ORF">SAMN05421767_10411</name>
</gene>
<organism evidence="2 3">
    <name type="scientific">Granulicatella balaenopterae</name>
    <dbReference type="NCBI Taxonomy" id="137733"/>
    <lineage>
        <taxon>Bacteria</taxon>
        <taxon>Bacillati</taxon>
        <taxon>Bacillota</taxon>
        <taxon>Bacilli</taxon>
        <taxon>Lactobacillales</taxon>
        <taxon>Carnobacteriaceae</taxon>
        <taxon>Granulicatella</taxon>
    </lineage>
</organism>
<name>A0A1H9I032_9LACT</name>
<dbReference type="Proteomes" id="UP000198556">
    <property type="component" value="Unassembled WGS sequence"/>
</dbReference>
<evidence type="ECO:0000313" key="3">
    <source>
        <dbReference type="Proteomes" id="UP000198556"/>
    </source>
</evidence>
<evidence type="ECO:0000256" key="1">
    <source>
        <dbReference type="SAM" id="Phobius"/>
    </source>
</evidence>
<reference evidence="2 3" key="1">
    <citation type="submission" date="2016-10" db="EMBL/GenBank/DDBJ databases">
        <authorList>
            <person name="de Groot N.N."/>
        </authorList>
    </citation>
    <scope>NUCLEOTIDE SEQUENCE [LARGE SCALE GENOMIC DNA]</scope>
    <source>
        <strain evidence="2 3">DSM 15827</strain>
    </source>
</reference>
<dbReference type="Pfam" id="PF17332">
    <property type="entry name" value="DUF5592"/>
    <property type="match status" value="1"/>
</dbReference>
<feature type="transmembrane region" description="Helical" evidence="1">
    <location>
        <begin position="20"/>
        <end position="40"/>
    </location>
</feature>
<sequence length="99" mass="11670">MGTKRNIETLSPETKLTKTLFLKDLALFVLIIILLAPLYLLVYPPFQIPYIIFISLFAYKMVSKPKTNPGKRYYQVLRLAFTKDSHYYHMTTKNEEHKV</sequence>
<protein>
    <recommendedName>
        <fullName evidence="4">PrgI family protein</fullName>
    </recommendedName>
</protein>
<feature type="transmembrane region" description="Helical" evidence="1">
    <location>
        <begin position="46"/>
        <end position="62"/>
    </location>
</feature>
<keyword evidence="1" id="KW-0812">Transmembrane</keyword>
<dbReference type="RefSeq" id="WP_089745933.1">
    <property type="nucleotide sequence ID" value="NZ_FOGF01000004.1"/>
</dbReference>
<keyword evidence="1" id="KW-1133">Transmembrane helix</keyword>